<evidence type="ECO:0000313" key="7">
    <source>
        <dbReference type="Proteomes" id="UP000002714"/>
    </source>
</evidence>
<evidence type="ECO:0008006" key="8">
    <source>
        <dbReference type="Google" id="ProtNLM"/>
    </source>
</evidence>
<name>Q30T83_SULDN</name>
<accession>Q30T83</accession>
<dbReference type="EMBL" id="CP000153">
    <property type="protein sequence ID" value="ABB43798.1"/>
    <property type="molecule type" value="Genomic_DNA"/>
</dbReference>
<dbReference type="Gene3D" id="3.40.50.1100">
    <property type="match status" value="2"/>
</dbReference>
<evidence type="ECO:0000256" key="5">
    <source>
        <dbReference type="PIRSR" id="PIRSR006278-2"/>
    </source>
</evidence>
<gene>
    <name evidence="6" type="ordered locus">Suden_0518</name>
</gene>
<evidence type="ECO:0000313" key="6">
    <source>
        <dbReference type="EMBL" id="ABB43798.1"/>
    </source>
</evidence>
<dbReference type="HOGENOM" id="CLU_061664_0_0_7"/>
<proteinExistence type="inferred from homology"/>
<dbReference type="STRING" id="326298.Suden_0518"/>
<dbReference type="KEGG" id="tdn:Suden_0518"/>
<dbReference type="PANTHER" id="PTHR43780">
    <property type="entry name" value="1-AMINOCYCLOPROPANE-1-CARBOXYLATE DEAMINASE-RELATED"/>
    <property type="match status" value="1"/>
</dbReference>
<dbReference type="SUPFAM" id="SSF53686">
    <property type="entry name" value="Tryptophan synthase beta subunit-like PLP-dependent enzymes"/>
    <property type="match status" value="1"/>
</dbReference>
<dbReference type="InterPro" id="IPR027278">
    <property type="entry name" value="ACCD_DCysDesulf"/>
</dbReference>
<protein>
    <recommendedName>
        <fullName evidence="8">1-aminocyclopropane-1-carboxylate deaminase</fullName>
    </recommendedName>
</protein>
<dbReference type="PIRSF" id="PIRSF006278">
    <property type="entry name" value="ACCD_DCysDesulf"/>
    <property type="match status" value="1"/>
</dbReference>
<dbReference type="GO" id="GO:0019148">
    <property type="term" value="F:D-cysteine desulfhydrase activity"/>
    <property type="evidence" value="ECO:0007669"/>
    <property type="project" value="TreeGrafter"/>
</dbReference>
<dbReference type="PANTHER" id="PTHR43780:SF2">
    <property type="entry name" value="1-AMINOCYCLOPROPANE-1-CARBOXYLATE DEAMINASE-RELATED"/>
    <property type="match status" value="1"/>
</dbReference>
<comment type="similarity">
    <text evidence="2">Belongs to the ACC deaminase/D-cysteine desulfhydrase family.</text>
</comment>
<dbReference type="AlphaFoldDB" id="Q30T83"/>
<evidence type="ECO:0000256" key="2">
    <source>
        <dbReference type="ARBA" id="ARBA00008639"/>
    </source>
</evidence>
<comment type="cofactor">
    <cofactor evidence="1">
        <name>pyridoxal 5'-phosphate</name>
        <dbReference type="ChEBI" id="CHEBI:597326"/>
    </cofactor>
</comment>
<keyword evidence="7" id="KW-1185">Reference proteome</keyword>
<organism evidence="6 7">
    <name type="scientific">Sulfurimonas denitrificans (strain ATCC 33889 / DSM 1251)</name>
    <name type="common">Thiomicrospira denitrificans (strain ATCC 33889 / DSM 1251)</name>
    <dbReference type="NCBI Taxonomy" id="326298"/>
    <lineage>
        <taxon>Bacteria</taxon>
        <taxon>Pseudomonadati</taxon>
        <taxon>Campylobacterota</taxon>
        <taxon>Epsilonproteobacteria</taxon>
        <taxon>Campylobacterales</taxon>
        <taxon>Sulfurimonadaceae</taxon>
        <taxon>Sulfurimonas</taxon>
    </lineage>
</organism>
<dbReference type="InterPro" id="IPR036052">
    <property type="entry name" value="TrpB-like_PALP_sf"/>
</dbReference>
<dbReference type="RefSeq" id="WP_011372152.1">
    <property type="nucleotide sequence ID" value="NC_007575.1"/>
</dbReference>
<evidence type="ECO:0000256" key="1">
    <source>
        <dbReference type="ARBA" id="ARBA00001933"/>
    </source>
</evidence>
<keyword evidence="3 5" id="KW-0663">Pyridoxal phosphate</keyword>
<feature type="active site" description="Nucleophile" evidence="4">
    <location>
        <position position="57"/>
    </location>
</feature>
<feature type="modified residue" description="N6-(pyridoxal phosphate)lysine" evidence="5">
    <location>
        <position position="31"/>
    </location>
</feature>
<sequence length="283" mass="32307">MNSPISKIGLDGRDFYVKRDDLIDPYLAGNKYRKLYTLLNTPSNRLKTIISYGGTQSNAMLAIAAMCQKKSWEFIYYTKPISKAIQNENSGNFFHSKRLGMLHVEIEHEYYRDFIASLRLNLDEETFIIDQGGAVEEARCGLEVLAHEIRESGLHVNSLATPSGTGTTALFLALCLPEYNIYTTPCVGDVEYLRSQMRALCELPTNLIILEPKRKYHFAKPHVELLHVWQKLLTTKIEFDLIYAPSMWMALLEQTKEDILYIHSGGVSGNESMLERYKQKGLI</sequence>
<dbReference type="Proteomes" id="UP000002714">
    <property type="component" value="Chromosome"/>
</dbReference>
<evidence type="ECO:0000256" key="4">
    <source>
        <dbReference type="PIRSR" id="PIRSR006278-1"/>
    </source>
</evidence>
<reference evidence="6 7" key="1">
    <citation type="journal article" date="2008" name="Appl. Environ. Microbiol.">
        <title>Genome of the epsilonproteobacterial chemolithoautotroph Sulfurimonas denitrificans.</title>
        <authorList>
            <person name="Sievert S.M."/>
            <person name="Scott K.M."/>
            <person name="Klotz M.G."/>
            <person name="Chain P.S.G."/>
            <person name="Hauser L.J."/>
            <person name="Hemp J."/>
            <person name="Huegler M."/>
            <person name="Land M."/>
            <person name="Lapidus A."/>
            <person name="Larimer F.W."/>
            <person name="Lucas S."/>
            <person name="Malfatti S.A."/>
            <person name="Meyer F."/>
            <person name="Paulsen I.T."/>
            <person name="Ren Q."/>
            <person name="Simon J."/>
            <person name="Bailey K."/>
            <person name="Diaz E."/>
            <person name="Fitzpatrick K.A."/>
            <person name="Glover B."/>
            <person name="Gwatney N."/>
            <person name="Korajkic A."/>
            <person name="Long A."/>
            <person name="Mobberley J.M."/>
            <person name="Pantry S.N."/>
            <person name="Pazder G."/>
            <person name="Peterson S."/>
            <person name="Quintanilla J.D."/>
            <person name="Sprinkle R."/>
            <person name="Stephens J."/>
            <person name="Thomas P."/>
            <person name="Vaughn R."/>
            <person name="Weber M.J."/>
            <person name="Wooten L.L."/>
        </authorList>
    </citation>
    <scope>NUCLEOTIDE SEQUENCE [LARGE SCALE GENOMIC DNA]</scope>
    <source>
        <strain evidence="7">ATCC 33889 / DSM 1251</strain>
    </source>
</reference>
<evidence type="ECO:0000256" key="3">
    <source>
        <dbReference type="ARBA" id="ARBA00022898"/>
    </source>
</evidence>
<dbReference type="eggNOG" id="COG2515">
    <property type="taxonomic scope" value="Bacteria"/>
</dbReference>
<dbReference type="OrthoDB" id="5291638at2"/>